<dbReference type="AlphaFoldDB" id="A0A7W2M8Q5"/>
<accession>A0A7W2M8Q5</accession>
<proteinExistence type="predicted"/>
<protein>
    <submittedName>
        <fullName evidence="1">Uncharacterized protein</fullName>
    </submittedName>
</protein>
<dbReference type="RefSeq" id="WP_182207072.1">
    <property type="nucleotide sequence ID" value="NZ_JACGLT010000030.1"/>
</dbReference>
<evidence type="ECO:0000313" key="2">
    <source>
        <dbReference type="Proteomes" id="UP000541857"/>
    </source>
</evidence>
<organism evidence="1 2">
    <name type="scientific">Gelidibacter maritimus</name>
    <dbReference type="NCBI Taxonomy" id="2761487"/>
    <lineage>
        <taxon>Bacteria</taxon>
        <taxon>Pseudomonadati</taxon>
        <taxon>Bacteroidota</taxon>
        <taxon>Flavobacteriia</taxon>
        <taxon>Flavobacteriales</taxon>
        <taxon>Flavobacteriaceae</taxon>
        <taxon>Gelidibacter</taxon>
    </lineage>
</organism>
<dbReference type="EMBL" id="JACGLT010000030">
    <property type="protein sequence ID" value="MBA6154822.1"/>
    <property type="molecule type" value="Genomic_DNA"/>
</dbReference>
<keyword evidence="2" id="KW-1185">Reference proteome</keyword>
<comment type="caution">
    <text evidence="1">The sequence shown here is derived from an EMBL/GenBank/DDBJ whole genome shotgun (WGS) entry which is preliminary data.</text>
</comment>
<gene>
    <name evidence="1" type="ORF">H3Z82_19055</name>
</gene>
<evidence type="ECO:0000313" key="1">
    <source>
        <dbReference type="EMBL" id="MBA6154822.1"/>
    </source>
</evidence>
<sequence length="211" mass="24504">MKIFEDKEIEMIKESFELRKKNSDIDHINKLNIITSKLSYPIKNLTSLQKAIIRGCIREFAIYPNEENLRKSDYEILSSRKEIEKECLQIDIALNILNKTNKRTKSKQRLFKQTFDTIDKISNSKKVYYSITKNGEIYKVGIITNKNKGLNAELGMTTSLSNFEIGILSEKSFMKSAKPSELVNYLKSYSKENKLTENHNRFIKIMENASA</sequence>
<reference evidence="1 2" key="1">
    <citation type="submission" date="2020-07" db="EMBL/GenBank/DDBJ databases">
        <title>Bacterium isolated from marine sediment.</title>
        <authorList>
            <person name="Shang D."/>
        </authorList>
    </citation>
    <scope>NUCLEOTIDE SEQUENCE [LARGE SCALE GENOMIC DNA]</scope>
    <source>
        <strain evidence="1 2">F6074</strain>
    </source>
</reference>
<dbReference type="Proteomes" id="UP000541857">
    <property type="component" value="Unassembled WGS sequence"/>
</dbReference>
<name>A0A7W2M8Q5_9FLAO</name>